<dbReference type="CDD" id="cd03467">
    <property type="entry name" value="Rieske"/>
    <property type="match status" value="1"/>
</dbReference>
<protein>
    <recommendedName>
        <fullName evidence="7">Rieske domain-containing protein</fullName>
    </recommendedName>
</protein>
<dbReference type="GO" id="GO:0016020">
    <property type="term" value="C:membrane"/>
    <property type="evidence" value="ECO:0007669"/>
    <property type="project" value="InterPro"/>
</dbReference>
<dbReference type="GO" id="GO:0051537">
    <property type="term" value="F:2 iron, 2 sulfur cluster binding"/>
    <property type="evidence" value="ECO:0007669"/>
    <property type="project" value="UniProtKB-KW"/>
</dbReference>
<dbReference type="GO" id="GO:0046872">
    <property type="term" value="F:metal ion binding"/>
    <property type="evidence" value="ECO:0007669"/>
    <property type="project" value="UniProtKB-KW"/>
</dbReference>
<evidence type="ECO:0000256" key="6">
    <source>
        <dbReference type="ARBA" id="ARBA00034078"/>
    </source>
</evidence>
<keyword evidence="3" id="KW-0408">Iron</keyword>
<dbReference type="PROSITE" id="PS51296">
    <property type="entry name" value="RIESKE"/>
    <property type="match status" value="1"/>
</dbReference>
<dbReference type="Pfam" id="PF00355">
    <property type="entry name" value="Rieske"/>
    <property type="match status" value="1"/>
</dbReference>
<sequence length="129" mass="14906">MKRRDFLKFLGFFSIGFFGFLGLQNLAYLSRPAPKKIFLSKSDLEKIKTLYLGEDFILVKKEIGYLSFSRRCPHLGCKLNFDPERELIVCPCHQSKFTLQGKFLEGPAKKDLRKIPSKLKDEGLEVELT</sequence>
<dbReference type="PANTHER" id="PTHR10134">
    <property type="entry name" value="CYTOCHROME B-C1 COMPLEX SUBUNIT RIESKE, MITOCHONDRIAL"/>
    <property type="match status" value="1"/>
</dbReference>
<dbReference type="AlphaFoldDB" id="A0A0U5AFX3"/>
<dbReference type="InterPro" id="IPR005805">
    <property type="entry name" value="Rieske_Fe-S_prot_C"/>
</dbReference>
<keyword evidence="5" id="KW-1015">Disulfide bond</keyword>
<reference evidence="9" key="2">
    <citation type="journal article" date="2016" name="Int. J. Syst. Evol. Microbiol.">
        <title>Caldimicrobium thiodismutans sp. nov., a sulfur-disproportionating bacterium isolated from a hot spring.</title>
        <authorList>
            <person name="Kojima H."/>
            <person name="Umezawa K."/>
            <person name="Fukui M."/>
        </authorList>
    </citation>
    <scope>NUCLEOTIDE SEQUENCE [LARGE SCALE GENOMIC DNA]</scope>
    <source>
        <strain evidence="9">TF1</strain>
    </source>
</reference>
<dbReference type="Gene3D" id="2.102.10.10">
    <property type="entry name" value="Rieske [2Fe-2S] iron-sulphur domain"/>
    <property type="match status" value="1"/>
</dbReference>
<evidence type="ECO:0000256" key="2">
    <source>
        <dbReference type="ARBA" id="ARBA00022723"/>
    </source>
</evidence>
<dbReference type="InterPro" id="IPR036922">
    <property type="entry name" value="Rieske_2Fe-2S_sf"/>
</dbReference>
<reference evidence="8 9" key="1">
    <citation type="journal article" date="2016" name="Int. J. Syst. Evol. Microbiol.">
        <title>Caldimicrobium thiodismutans sp. nov., a sulfur-disproportionating bacterium isolated from a hot spring, and emended description of the genus Caldimicrobium.</title>
        <authorList>
            <person name="Kojima H."/>
            <person name="Umezawa K."/>
            <person name="Fukui M."/>
        </authorList>
    </citation>
    <scope>NUCLEOTIDE SEQUENCE [LARGE SCALE GENOMIC DNA]</scope>
    <source>
        <strain evidence="8 9">TF1</strain>
    </source>
</reference>
<dbReference type="STRING" id="1653476.THC_0521"/>
<keyword evidence="1" id="KW-0001">2Fe-2S</keyword>
<dbReference type="InterPro" id="IPR017941">
    <property type="entry name" value="Rieske_2Fe-2S"/>
</dbReference>
<dbReference type="OrthoDB" id="9767869at2"/>
<evidence type="ECO:0000256" key="4">
    <source>
        <dbReference type="ARBA" id="ARBA00023014"/>
    </source>
</evidence>
<evidence type="ECO:0000256" key="1">
    <source>
        <dbReference type="ARBA" id="ARBA00022714"/>
    </source>
</evidence>
<dbReference type="SUPFAM" id="SSF50022">
    <property type="entry name" value="ISP domain"/>
    <property type="match status" value="1"/>
</dbReference>
<proteinExistence type="predicted"/>
<gene>
    <name evidence="8" type="ORF">THC_0521</name>
</gene>
<evidence type="ECO:0000256" key="3">
    <source>
        <dbReference type="ARBA" id="ARBA00023004"/>
    </source>
</evidence>
<evidence type="ECO:0000313" key="8">
    <source>
        <dbReference type="EMBL" id="BAU22915.1"/>
    </source>
</evidence>
<evidence type="ECO:0000259" key="7">
    <source>
        <dbReference type="PROSITE" id="PS51296"/>
    </source>
</evidence>
<dbReference type="Proteomes" id="UP000068196">
    <property type="component" value="Chromosome"/>
</dbReference>
<keyword evidence="2" id="KW-0479">Metal-binding</keyword>
<accession>A0A0U5AFX3</accession>
<feature type="domain" description="Rieske" evidence="7">
    <location>
        <begin position="36"/>
        <end position="126"/>
    </location>
</feature>
<dbReference type="KEGG" id="cthi:THC_0521"/>
<comment type="cofactor">
    <cofactor evidence="6">
        <name>[2Fe-2S] cluster</name>
        <dbReference type="ChEBI" id="CHEBI:190135"/>
    </cofactor>
</comment>
<keyword evidence="4" id="KW-0411">Iron-sulfur</keyword>
<dbReference type="InterPro" id="IPR014349">
    <property type="entry name" value="Rieske_Fe-S_prot"/>
</dbReference>
<evidence type="ECO:0000313" key="9">
    <source>
        <dbReference type="Proteomes" id="UP000068196"/>
    </source>
</evidence>
<dbReference type="RefSeq" id="WP_068512908.1">
    <property type="nucleotide sequence ID" value="NZ_AP014945.1"/>
</dbReference>
<organism evidence="8 9">
    <name type="scientific">Caldimicrobium thiodismutans</name>
    <dbReference type="NCBI Taxonomy" id="1653476"/>
    <lineage>
        <taxon>Bacteria</taxon>
        <taxon>Pseudomonadati</taxon>
        <taxon>Thermodesulfobacteriota</taxon>
        <taxon>Thermodesulfobacteria</taxon>
        <taxon>Thermodesulfobacteriales</taxon>
        <taxon>Thermodesulfobacteriaceae</taxon>
        <taxon>Caldimicrobium</taxon>
    </lineage>
</organism>
<keyword evidence="9" id="KW-1185">Reference proteome</keyword>
<dbReference type="EMBL" id="AP014945">
    <property type="protein sequence ID" value="BAU22915.1"/>
    <property type="molecule type" value="Genomic_DNA"/>
</dbReference>
<name>A0A0U5AFX3_9BACT</name>
<evidence type="ECO:0000256" key="5">
    <source>
        <dbReference type="ARBA" id="ARBA00023157"/>
    </source>
</evidence>
<dbReference type="PRINTS" id="PR00162">
    <property type="entry name" value="RIESKE"/>
</dbReference>